<reference evidence="1 2" key="1">
    <citation type="journal article" date="2020" name="Phytopathology">
        <title>Genome Sequence Resources of Colletotrichum truncatum, C. plurivorum, C. musicola, and C. sojae: Four Species Pathogenic to Soybean (Glycine max).</title>
        <authorList>
            <person name="Rogerio F."/>
            <person name="Boufleur T.R."/>
            <person name="Ciampi-Guillardi M."/>
            <person name="Sukno S.A."/>
            <person name="Thon M.R."/>
            <person name="Massola Junior N.S."/>
            <person name="Baroncelli R."/>
        </authorList>
    </citation>
    <scope>NUCLEOTIDE SEQUENCE [LARGE SCALE GENOMIC DNA]</scope>
    <source>
        <strain evidence="1 2">CMES1059</strain>
    </source>
</reference>
<comment type="caution">
    <text evidence="1">The sequence shown here is derived from an EMBL/GenBank/DDBJ whole genome shotgun (WGS) entry which is preliminary data.</text>
</comment>
<dbReference type="Proteomes" id="UP000805649">
    <property type="component" value="Unassembled WGS sequence"/>
</dbReference>
<evidence type="ECO:0000313" key="2">
    <source>
        <dbReference type="Proteomes" id="UP000805649"/>
    </source>
</evidence>
<name>A0ACC3Z0G4_COLTU</name>
<sequence length="686" mass="76973">MTSVQFLRSQPFGKPLVWANNRQALCDSLSYYKSHQGSLYTSEKTAKGILINKHATVRDMMGPEVIITTLGGGREKEKSSGDMFRAKEGSESLFHACVDAKARIMPIGVILGDKYPLLPIQVDHDYNVLDFFTITDIWSERDTSSPDGIPVWKIRLEKTDRSKPSWWQSKDDVQYTVPVKGFPQGETDCNKCGQSSKQIFSQIWTCLNGECEDSLAVPDHVNIQELSFASHQAAPLAWCVVCHKVSKTVFSCTWACLNKICSAYFDFPTGTDVNNLTYSDEFLHERTAHTLPAQFTVKPQLPNMEMDGLLGTEKEMRTGIVCPQCGCCSRRRLWTCWNYENPACTFVLNAKPLPYPLSVVQAEIDQQRAKPTFDTAKVNENILQASYTGNGYAIEQYLLPDPNQNTKSAIVGSVTIFRSNKAINSESGGPNDMWDDLQRQTATMDFGLQRKPAMHAGLPNETLTRHFLQNWGAPYKFAVAVASKPFTEAPDSIIGALKRLRWAGRISVSKTNNAFQKEMVNVARCASLSEDFVEFNELLSLGYMEDDRINFHDDGENTLGPTVATLSLGSPAQMAFRHKKSYAKNKLVVLKFPLCHGDLVVMHGTRIHRAYEHMVDPKGKRRFALTSRHIDLETLDEQARVDAVQKSILPQISAAWDYPKINSQMAGNKHDSDTTEPINKRRKTKA</sequence>
<dbReference type="EMBL" id="VUJX02000004">
    <property type="protein sequence ID" value="KAL0937584.1"/>
    <property type="molecule type" value="Genomic_DNA"/>
</dbReference>
<gene>
    <name evidence="1" type="ORF">CTRU02_207315</name>
</gene>
<organism evidence="1 2">
    <name type="scientific">Colletotrichum truncatum</name>
    <name type="common">Anthracnose fungus</name>
    <name type="synonym">Colletotrichum capsici</name>
    <dbReference type="NCBI Taxonomy" id="5467"/>
    <lineage>
        <taxon>Eukaryota</taxon>
        <taxon>Fungi</taxon>
        <taxon>Dikarya</taxon>
        <taxon>Ascomycota</taxon>
        <taxon>Pezizomycotina</taxon>
        <taxon>Sordariomycetes</taxon>
        <taxon>Hypocreomycetidae</taxon>
        <taxon>Glomerellales</taxon>
        <taxon>Glomerellaceae</taxon>
        <taxon>Colletotrichum</taxon>
        <taxon>Colletotrichum truncatum species complex</taxon>
    </lineage>
</organism>
<proteinExistence type="predicted"/>
<evidence type="ECO:0000313" key="1">
    <source>
        <dbReference type="EMBL" id="KAL0937584.1"/>
    </source>
</evidence>
<accession>A0ACC3Z0G4</accession>
<protein>
    <submittedName>
        <fullName evidence="1">Uncharacterized protein</fullName>
    </submittedName>
</protein>
<keyword evidence="2" id="KW-1185">Reference proteome</keyword>